<accession>A0ACB6SG02</accession>
<reference evidence="1" key="1">
    <citation type="journal article" date="2020" name="Stud. Mycol.">
        <title>101 Dothideomycetes genomes: a test case for predicting lifestyles and emergence of pathogens.</title>
        <authorList>
            <person name="Haridas S."/>
            <person name="Albert R."/>
            <person name="Binder M."/>
            <person name="Bloem J."/>
            <person name="Labutti K."/>
            <person name="Salamov A."/>
            <person name="Andreopoulos B."/>
            <person name="Baker S."/>
            <person name="Barry K."/>
            <person name="Bills G."/>
            <person name="Bluhm B."/>
            <person name="Cannon C."/>
            <person name="Castanera R."/>
            <person name="Culley D."/>
            <person name="Daum C."/>
            <person name="Ezra D."/>
            <person name="Gonzalez J."/>
            <person name="Henrissat B."/>
            <person name="Kuo A."/>
            <person name="Liang C."/>
            <person name="Lipzen A."/>
            <person name="Lutzoni F."/>
            <person name="Magnuson J."/>
            <person name="Mondo S."/>
            <person name="Nolan M."/>
            <person name="Ohm R."/>
            <person name="Pangilinan J."/>
            <person name="Park H.-J."/>
            <person name="Ramirez L."/>
            <person name="Alfaro M."/>
            <person name="Sun H."/>
            <person name="Tritt A."/>
            <person name="Yoshinaga Y."/>
            <person name="Zwiers L.-H."/>
            <person name="Turgeon B."/>
            <person name="Goodwin S."/>
            <person name="Spatafora J."/>
            <person name="Crous P."/>
            <person name="Grigoriev I."/>
        </authorList>
    </citation>
    <scope>NUCLEOTIDE SEQUENCE</scope>
    <source>
        <strain evidence="1">CBS 525.71</strain>
    </source>
</reference>
<name>A0ACB6SG02_9PLEO</name>
<dbReference type="Proteomes" id="UP000799754">
    <property type="component" value="Unassembled WGS sequence"/>
</dbReference>
<sequence>MFMVVPLATICGSARARVASGSNLGPAAAEDRTRSCLDSQLAGIAATSLGIRAEQMACEVGTLYQDSVIRCAVNKGNLSASQLFRPPILSCGFFLCGCLCGCLCGYLCSCLRGCLRAISYFLWLFHTLRALNGKRGSGVLALSLHFPALLFSCFDFARPSVAAPFSSHTSATVKKRVAHVQMGL</sequence>
<protein>
    <submittedName>
        <fullName evidence="1">Uncharacterized protein</fullName>
    </submittedName>
</protein>
<comment type="caution">
    <text evidence="1">The sequence shown here is derived from an EMBL/GenBank/DDBJ whole genome shotgun (WGS) entry which is preliminary data.</text>
</comment>
<gene>
    <name evidence="1" type="ORF">BU25DRAFT_76363</name>
</gene>
<evidence type="ECO:0000313" key="2">
    <source>
        <dbReference type="Proteomes" id="UP000799754"/>
    </source>
</evidence>
<organism evidence="1 2">
    <name type="scientific">Macroventuria anomochaeta</name>
    <dbReference type="NCBI Taxonomy" id="301207"/>
    <lineage>
        <taxon>Eukaryota</taxon>
        <taxon>Fungi</taxon>
        <taxon>Dikarya</taxon>
        <taxon>Ascomycota</taxon>
        <taxon>Pezizomycotina</taxon>
        <taxon>Dothideomycetes</taxon>
        <taxon>Pleosporomycetidae</taxon>
        <taxon>Pleosporales</taxon>
        <taxon>Pleosporineae</taxon>
        <taxon>Didymellaceae</taxon>
        <taxon>Macroventuria</taxon>
    </lineage>
</organism>
<evidence type="ECO:0000313" key="1">
    <source>
        <dbReference type="EMBL" id="KAF2632515.1"/>
    </source>
</evidence>
<keyword evidence="2" id="KW-1185">Reference proteome</keyword>
<dbReference type="EMBL" id="MU006702">
    <property type="protein sequence ID" value="KAF2632515.1"/>
    <property type="molecule type" value="Genomic_DNA"/>
</dbReference>
<proteinExistence type="predicted"/>